<name>A0A1T5FKK1_9HYPH</name>
<dbReference type="EMBL" id="FUYX01000009">
    <property type="protein sequence ID" value="SKB96689.1"/>
    <property type="molecule type" value="Genomic_DNA"/>
</dbReference>
<proteinExistence type="predicted"/>
<evidence type="ECO:0000313" key="1">
    <source>
        <dbReference type="EMBL" id="SKB96689.1"/>
    </source>
</evidence>
<sequence length="89" mass="9733">MPWIRPGDVAGGARTIGQHLSRGFCLVEIWCLECMSMGEIMVHDLPPGMAIAKVWKRYRCSDCGGKNLWSGVSCAEIVARDQAGLLGRL</sequence>
<accession>A0A1T5FKK1</accession>
<protein>
    <submittedName>
        <fullName evidence="1">Uncharacterized protein</fullName>
    </submittedName>
</protein>
<dbReference type="AlphaFoldDB" id="A0A1T5FKK1"/>
<dbReference type="Proteomes" id="UP000190130">
    <property type="component" value="Unassembled WGS sequence"/>
</dbReference>
<reference evidence="1 2" key="1">
    <citation type="submission" date="2017-02" db="EMBL/GenBank/DDBJ databases">
        <authorList>
            <person name="Peterson S.W."/>
        </authorList>
    </citation>
    <scope>NUCLEOTIDE SEQUENCE [LARGE SCALE GENOMIC DNA]</scope>
    <source>
        <strain evidence="1 2">DSM 9653</strain>
    </source>
</reference>
<gene>
    <name evidence="1" type="ORF">SAMN05660750_03303</name>
</gene>
<evidence type="ECO:0000313" key="2">
    <source>
        <dbReference type="Proteomes" id="UP000190130"/>
    </source>
</evidence>
<organism evidence="1 2">
    <name type="scientific">Bosea thiooxidans</name>
    <dbReference type="NCBI Taxonomy" id="53254"/>
    <lineage>
        <taxon>Bacteria</taxon>
        <taxon>Pseudomonadati</taxon>
        <taxon>Pseudomonadota</taxon>
        <taxon>Alphaproteobacteria</taxon>
        <taxon>Hyphomicrobiales</taxon>
        <taxon>Boseaceae</taxon>
        <taxon>Bosea</taxon>
    </lineage>
</organism>